<dbReference type="PANTHER" id="PTHR23429:SF0">
    <property type="entry name" value="GLUCOSE-6-PHOSPHATE 1-DEHYDROGENASE"/>
    <property type="match status" value="1"/>
</dbReference>
<comment type="pathway">
    <text evidence="1 7">Carbohydrate degradation; pentose phosphate pathway; D-ribulose 5-phosphate from D-glucose 6-phosphate (oxidative stage): step 1/3.</text>
</comment>
<dbReference type="Gene3D" id="3.30.360.10">
    <property type="entry name" value="Dihydrodipicolinate Reductase, domain 2"/>
    <property type="match status" value="1"/>
</dbReference>
<evidence type="ECO:0000313" key="11">
    <source>
        <dbReference type="Proteomes" id="UP000007254"/>
    </source>
</evidence>
<name>G0GEH0_WINT7</name>
<keyword evidence="4 7" id="KW-0521">NADP</keyword>
<dbReference type="Proteomes" id="UP000007254">
    <property type="component" value="Chromosome"/>
</dbReference>
<dbReference type="GO" id="GO:0006006">
    <property type="term" value="P:glucose metabolic process"/>
    <property type="evidence" value="ECO:0007669"/>
    <property type="project" value="UniProtKB-KW"/>
</dbReference>
<dbReference type="AlphaFoldDB" id="G0GEH0"/>
<dbReference type="PRINTS" id="PR00079">
    <property type="entry name" value="G6PDHDRGNASE"/>
</dbReference>
<dbReference type="InterPro" id="IPR019796">
    <property type="entry name" value="G6P_DH_AS"/>
</dbReference>
<accession>G0GEH0</accession>
<evidence type="ECO:0000259" key="8">
    <source>
        <dbReference type="Pfam" id="PF00479"/>
    </source>
</evidence>
<feature type="binding site" evidence="7">
    <location>
        <position position="212"/>
    </location>
    <ligand>
        <name>substrate</name>
    </ligand>
</feature>
<keyword evidence="5 7" id="KW-0560">Oxidoreductase</keyword>
<proteinExistence type="inferred from homology"/>
<gene>
    <name evidence="7" type="primary">zwf</name>
    <name evidence="10" type="ordered locus">Spith_2050</name>
</gene>
<evidence type="ECO:0000256" key="7">
    <source>
        <dbReference type="HAMAP-Rule" id="MF_00966"/>
    </source>
</evidence>
<dbReference type="InterPro" id="IPR022674">
    <property type="entry name" value="G6P_DH_NAD-bd"/>
</dbReference>
<dbReference type="GO" id="GO:0004345">
    <property type="term" value="F:glucose-6-phosphate dehydrogenase activity"/>
    <property type="evidence" value="ECO:0007669"/>
    <property type="project" value="UniProtKB-UniRule"/>
</dbReference>
<dbReference type="GO" id="GO:0050661">
    <property type="term" value="F:NADP binding"/>
    <property type="evidence" value="ECO:0007669"/>
    <property type="project" value="UniProtKB-UniRule"/>
</dbReference>
<comment type="similarity">
    <text evidence="2 7">Belongs to the glucose-6-phosphate dehydrogenase family.</text>
</comment>
<feature type="domain" description="Glucose-6-phosphate dehydrogenase NAD-binding" evidence="8">
    <location>
        <begin position="45"/>
        <end position="217"/>
    </location>
</feature>
<evidence type="ECO:0000313" key="10">
    <source>
        <dbReference type="EMBL" id="AEJ62307.1"/>
    </source>
</evidence>
<dbReference type="NCBIfam" id="TIGR00871">
    <property type="entry name" value="zwf"/>
    <property type="match status" value="1"/>
</dbReference>
<evidence type="ECO:0000256" key="4">
    <source>
        <dbReference type="ARBA" id="ARBA00022857"/>
    </source>
</evidence>
<keyword evidence="6 7" id="KW-0119">Carbohydrate metabolism</keyword>
<dbReference type="GO" id="GO:0005829">
    <property type="term" value="C:cytosol"/>
    <property type="evidence" value="ECO:0007669"/>
    <property type="project" value="TreeGrafter"/>
</dbReference>
<dbReference type="EMBL" id="CP002903">
    <property type="protein sequence ID" value="AEJ62307.1"/>
    <property type="molecule type" value="Genomic_DNA"/>
</dbReference>
<evidence type="ECO:0000256" key="5">
    <source>
        <dbReference type="ARBA" id="ARBA00023002"/>
    </source>
</evidence>
<dbReference type="UniPathway" id="UPA00115">
    <property type="reaction ID" value="UER00408"/>
</dbReference>
<dbReference type="InterPro" id="IPR036291">
    <property type="entry name" value="NAD(P)-bd_dom_sf"/>
</dbReference>
<evidence type="ECO:0000256" key="3">
    <source>
        <dbReference type="ARBA" id="ARBA00022526"/>
    </source>
</evidence>
<dbReference type="NCBIfam" id="NF009492">
    <property type="entry name" value="PRK12853.1-3"/>
    <property type="match status" value="1"/>
</dbReference>
<comment type="catalytic activity">
    <reaction evidence="7">
        <text>D-glucose 6-phosphate + NADP(+) = 6-phospho-D-glucono-1,5-lactone + NADPH + H(+)</text>
        <dbReference type="Rhea" id="RHEA:15841"/>
        <dbReference type="ChEBI" id="CHEBI:15378"/>
        <dbReference type="ChEBI" id="CHEBI:57783"/>
        <dbReference type="ChEBI" id="CHEBI:57955"/>
        <dbReference type="ChEBI" id="CHEBI:58349"/>
        <dbReference type="ChEBI" id="CHEBI:61548"/>
        <dbReference type="EC" id="1.1.1.49"/>
    </reaction>
</comment>
<keyword evidence="3 7" id="KW-0313">Glucose metabolism</keyword>
<comment type="caution">
    <text evidence="7">Lacks conserved residue(s) required for the propagation of feature annotation.</text>
</comment>
<feature type="binding site" evidence="7">
    <location>
        <position position="81"/>
    </location>
    <ligand>
        <name>NADP(+)</name>
        <dbReference type="ChEBI" id="CHEBI:58349"/>
    </ligand>
</feature>
<dbReference type="SUPFAM" id="SSF55347">
    <property type="entry name" value="Glyceraldehyde-3-phosphate dehydrogenase-like, C-terminal domain"/>
    <property type="match status" value="1"/>
</dbReference>
<dbReference type="PIRSF" id="PIRSF000110">
    <property type="entry name" value="G6PD"/>
    <property type="match status" value="1"/>
</dbReference>
<feature type="binding site" evidence="7">
    <location>
        <position position="366"/>
    </location>
    <ligand>
        <name>substrate</name>
    </ligand>
</feature>
<feature type="binding site" evidence="7">
    <location>
        <position position="178"/>
    </location>
    <ligand>
        <name>NADP(+)</name>
        <dbReference type="ChEBI" id="CHEBI:58349"/>
    </ligand>
</feature>
<keyword evidence="11" id="KW-1185">Reference proteome</keyword>
<dbReference type="EC" id="1.1.1.49" evidence="7"/>
<dbReference type="SUPFAM" id="SSF51735">
    <property type="entry name" value="NAD(P)-binding Rossmann-fold domains"/>
    <property type="match status" value="1"/>
</dbReference>
<feature type="binding site" evidence="7">
    <location>
        <position position="246"/>
    </location>
    <ligand>
        <name>substrate</name>
    </ligand>
</feature>
<protein>
    <recommendedName>
        <fullName evidence="7">Glucose-6-phosphate 1-dehydrogenase</fullName>
        <shortName evidence="7">G6PD</shortName>
        <ecNumber evidence="7">1.1.1.49</ecNumber>
    </recommendedName>
</protein>
<feature type="binding site" evidence="7">
    <location>
        <position position="265"/>
    </location>
    <ligand>
        <name>substrate</name>
    </ligand>
</feature>
<evidence type="ECO:0000259" key="9">
    <source>
        <dbReference type="Pfam" id="PF02781"/>
    </source>
</evidence>
<organism evidence="10 11">
    <name type="scientific">Winmispira thermophila (strain ATCC 700085 / DSM 6578 / Z-1203)</name>
    <name type="common">Spirochaeta thermophila</name>
    <dbReference type="NCBI Taxonomy" id="869211"/>
    <lineage>
        <taxon>Bacteria</taxon>
        <taxon>Pseudomonadati</taxon>
        <taxon>Spirochaetota</taxon>
        <taxon>Spirochaetia</taxon>
        <taxon>Winmispirales</taxon>
        <taxon>Winmispiraceae</taxon>
        <taxon>Winmispira</taxon>
    </lineage>
</organism>
<dbReference type="Gene3D" id="3.40.50.720">
    <property type="entry name" value="NAD(P)-binding Rossmann-like Domain"/>
    <property type="match status" value="1"/>
</dbReference>
<dbReference type="PANTHER" id="PTHR23429">
    <property type="entry name" value="GLUCOSE-6-PHOSPHATE 1-DEHYDROGENASE G6PD"/>
    <property type="match status" value="1"/>
</dbReference>
<feature type="binding site" evidence="7">
    <location>
        <position position="371"/>
    </location>
    <ligand>
        <name>substrate</name>
    </ligand>
</feature>
<dbReference type="HAMAP" id="MF_00966">
    <property type="entry name" value="G6PD"/>
    <property type="match status" value="1"/>
</dbReference>
<dbReference type="HOGENOM" id="CLU_013524_5_0_12"/>
<dbReference type="KEGG" id="stq:Spith_2050"/>
<feature type="binding site" evidence="7">
    <location>
        <position position="208"/>
    </location>
    <ligand>
        <name>substrate</name>
    </ligand>
</feature>
<evidence type="ECO:0000256" key="2">
    <source>
        <dbReference type="ARBA" id="ARBA00009975"/>
    </source>
</evidence>
<dbReference type="STRING" id="869211.Spith_2050"/>
<dbReference type="PROSITE" id="PS00069">
    <property type="entry name" value="G6P_DEHYDROGENASE"/>
    <property type="match status" value="1"/>
</dbReference>
<comment type="function">
    <text evidence="7">Catalyzes the oxidation of glucose 6-phosphate to 6-phosphogluconolactone.</text>
</comment>
<feature type="domain" description="Glucose-6-phosphate dehydrogenase C-terminal" evidence="9">
    <location>
        <begin position="220"/>
        <end position="512"/>
    </location>
</feature>
<dbReference type="Pfam" id="PF02781">
    <property type="entry name" value="G6PD_C"/>
    <property type="match status" value="1"/>
</dbReference>
<dbReference type="InterPro" id="IPR001282">
    <property type="entry name" value="G6P_DH"/>
</dbReference>
<feature type="active site" description="Proton acceptor" evidence="7">
    <location>
        <position position="270"/>
    </location>
</feature>
<dbReference type="InterPro" id="IPR022675">
    <property type="entry name" value="G6P_DH_C"/>
</dbReference>
<dbReference type="Pfam" id="PF00479">
    <property type="entry name" value="G6PD_N"/>
    <property type="match status" value="1"/>
</dbReference>
<evidence type="ECO:0000256" key="1">
    <source>
        <dbReference type="ARBA" id="ARBA00004937"/>
    </source>
</evidence>
<sequence length="514" mass="59002">MTTYLFYIPRYPRRYVFCYIIPMSRSSPLELGLSVKKEAPPCTLVIFGITGNLARIKLVPALYALYVKGFLPETRIVGFARRPWDDATLKRTMEEALKGQTLYREDRAASFLTTMTYHQATFDDPEGYRTLASRLLPGGEVIFYLATPPQNYPEIIEGLGEAGLSSFEGKPVRLVIEKPFGRDLESAGELNRLIRRWFGEEQIFRIDHYLGKETVQNLLSFRFGNGIFEPVLNNRYVDHIQITVAEKIGVEGRANYYEQAGALRDMVQNHLLQILALTMMEPPLRFEAEAIRDEKVKVLRALAPPQPREVVRAQYTAGVLDGAFVPGYREEPGVDPSSTTETFVALRTEVRTWRWTGVPVYLRTGKRLARKVSEVSIHFRRVPHTFFWEAPLEPGENVLVVRIQPDEGMSLRVNVKRPGYRMDLRPAWLEFDYERSFAEDLPEAYERLLLDALIGDAVLYTRADEVEASWSFVDEVRRGWEEAGVPIHEYAPGSAGPREARYLLSREGRRWRIL</sequence>
<reference evidence="10 11" key="1">
    <citation type="submission" date="2011-06" db="EMBL/GenBank/DDBJ databases">
        <title>The complete genome of Spirochaeta thermophila DSM 6578.</title>
        <authorList>
            <consortium name="US DOE Joint Genome Institute (JGI-PGF)"/>
            <person name="Lucas S."/>
            <person name="Lapidus A."/>
            <person name="Bruce D."/>
            <person name="Goodwin L."/>
            <person name="Pitluck S."/>
            <person name="Peters L."/>
            <person name="Kyrpides N."/>
            <person name="Mavromatis K."/>
            <person name="Ivanova N."/>
            <person name="Mikailova N."/>
            <person name="Pagani I."/>
            <person name="Chertkov O."/>
            <person name="Detter J.C."/>
            <person name="Tapia R."/>
            <person name="Han C."/>
            <person name="Land M."/>
            <person name="Hauser L."/>
            <person name="Markowitz V."/>
            <person name="Cheng J.-F."/>
            <person name="Hugenholtz P."/>
            <person name="Woyke T."/>
            <person name="Wu D."/>
            <person name="Spring S."/>
            <person name="Merkhoffer B."/>
            <person name="Schneider S."/>
            <person name="Klenk H.-P."/>
            <person name="Eisen J.A."/>
        </authorList>
    </citation>
    <scope>NUCLEOTIDE SEQUENCE [LARGE SCALE GENOMIC DNA]</scope>
    <source>
        <strain evidence="11">ATCC 700085 / DSM 6578 / Z-1203</strain>
    </source>
</reference>
<evidence type="ECO:0000256" key="6">
    <source>
        <dbReference type="ARBA" id="ARBA00023277"/>
    </source>
</evidence>
<dbReference type="GO" id="GO:0009051">
    <property type="term" value="P:pentose-phosphate shunt, oxidative branch"/>
    <property type="evidence" value="ECO:0007669"/>
    <property type="project" value="TreeGrafter"/>
</dbReference>